<feature type="chain" id="PRO_5044551467" evidence="1">
    <location>
        <begin position="22"/>
        <end position="202"/>
    </location>
</feature>
<accession>A0A183FJX7</accession>
<name>A0A183FJX7_HELPZ</name>
<evidence type="ECO:0000256" key="1">
    <source>
        <dbReference type="SAM" id="SignalP"/>
    </source>
</evidence>
<dbReference type="Pfam" id="PF00188">
    <property type="entry name" value="CAP"/>
    <property type="match status" value="1"/>
</dbReference>
<feature type="signal peptide" evidence="1">
    <location>
        <begin position="1"/>
        <end position="21"/>
    </location>
</feature>
<dbReference type="SUPFAM" id="SSF55797">
    <property type="entry name" value="PR-1-like"/>
    <property type="match status" value="1"/>
</dbReference>
<evidence type="ECO:0000313" key="5">
    <source>
        <dbReference type="WBParaSite" id="HPBE_0000737001-mRNA-1"/>
    </source>
</evidence>
<dbReference type="Proteomes" id="UP000050761">
    <property type="component" value="Unassembled WGS sequence"/>
</dbReference>
<dbReference type="Gene3D" id="3.40.33.10">
    <property type="entry name" value="CAP"/>
    <property type="match status" value="1"/>
</dbReference>
<dbReference type="InterPro" id="IPR035940">
    <property type="entry name" value="CAP_sf"/>
</dbReference>
<sequence length="202" mass="23094">MFIVDLAALLAVVTIIPECQSDGYSKLNYEVLLAYKCNGTEISDDERDSIVQAINDLRRRRYDCDLEELAKQKVSDCPMFRFPDPPSSHGMNIVAYIGTLNPLRSAFNGWHEQGEYVQIPITPDMIRTSKDFLNMVVGTSNGFGCYQSVCPDSDPASMFACVFQAPHRTTIDNDNNNHYYHYSEADNNHYYHYSEADNNYHY</sequence>
<dbReference type="WBParaSite" id="HPBE_0000737001-mRNA-1">
    <property type="protein sequence ID" value="HPBE_0000737001-mRNA-1"/>
    <property type="gene ID" value="HPBE_0000737001"/>
</dbReference>
<dbReference type="OrthoDB" id="5873663at2759"/>
<proteinExistence type="predicted"/>
<dbReference type="AlphaFoldDB" id="A0A183FJX7"/>
<evidence type="ECO:0000313" key="4">
    <source>
        <dbReference type="Proteomes" id="UP000050761"/>
    </source>
</evidence>
<reference evidence="5" key="2">
    <citation type="submission" date="2019-09" db="UniProtKB">
        <authorList>
            <consortium name="WormBaseParasite"/>
        </authorList>
    </citation>
    <scope>IDENTIFICATION</scope>
</reference>
<accession>A0A3P8B609</accession>
<organism evidence="4 5">
    <name type="scientific">Heligmosomoides polygyrus</name>
    <name type="common">Parasitic roundworm</name>
    <dbReference type="NCBI Taxonomy" id="6339"/>
    <lineage>
        <taxon>Eukaryota</taxon>
        <taxon>Metazoa</taxon>
        <taxon>Ecdysozoa</taxon>
        <taxon>Nematoda</taxon>
        <taxon>Chromadorea</taxon>
        <taxon>Rhabditida</taxon>
        <taxon>Rhabditina</taxon>
        <taxon>Rhabditomorpha</taxon>
        <taxon>Strongyloidea</taxon>
        <taxon>Heligmosomidae</taxon>
        <taxon>Heligmosomoides</taxon>
    </lineage>
</organism>
<evidence type="ECO:0000259" key="2">
    <source>
        <dbReference type="Pfam" id="PF00188"/>
    </source>
</evidence>
<evidence type="ECO:0000313" key="3">
    <source>
        <dbReference type="EMBL" id="VDO71988.1"/>
    </source>
</evidence>
<protein>
    <submittedName>
        <fullName evidence="5">SCP domain-containing protein</fullName>
    </submittedName>
</protein>
<reference evidence="3 4" key="1">
    <citation type="submission" date="2018-11" db="EMBL/GenBank/DDBJ databases">
        <authorList>
            <consortium name="Pathogen Informatics"/>
        </authorList>
    </citation>
    <scope>NUCLEOTIDE SEQUENCE [LARGE SCALE GENOMIC DNA]</scope>
</reference>
<feature type="domain" description="SCP" evidence="2">
    <location>
        <begin position="61"/>
        <end position="162"/>
    </location>
</feature>
<gene>
    <name evidence="3" type="ORF">HPBE_LOCUS7371</name>
</gene>
<keyword evidence="1" id="KW-0732">Signal</keyword>
<dbReference type="EMBL" id="UZAH01025870">
    <property type="protein sequence ID" value="VDO71988.1"/>
    <property type="molecule type" value="Genomic_DNA"/>
</dbReference>
<dbReference type="InterPro" id="IPR014044">
    <property type="entry name" value="CAP_dom"/>
</dbReference>
<keyword evidence="4" id="KW-1185">Reference proteome</keyword>